<dbReference type="AlphaFoldDB" id="A0A6A6HYC7"/>
<evidence type="ECO:0000313" key="1">
    <source>
        <dbReference type="EMBL" id="KAF2243234.1"/>
    </source>
</evidence>
<evidence type="ECO:0000313" key="2">
    <source>
        <dbReference type="Proteomes" id="UP000800094"/>
    </source>
</evidence>
<name>A0A6A6HYC7_9PLEO</name>
<proteinExistence type="predicted"/>
<accession>A0A6A6HYC7</accession>
<sequence length="52" mass="5667">MDAGITERVKRYCCSERMCGEGGGARWEEEQGRRGDGSVLLSEAAFKELNGA</sequence>
<dbReference type="Proteomes" id="UP000800094">
    <property type="component" value="Unassembled WGS sequence"/>
</dbReference>
<reference evidence="1" key="1">
    <citation type="journal article" date="2020" name="Stud. Mycol.">
        <title>101 Dothideomycetes genomes: a test case for predicting lifestyles and emergence of pathogens.</title>
        <authorList>
            <person name="Haridas S."/>
            <person name="Albert R."/>
            <person name="Binder M."/>
            <person name="Bloem J."/>
            <person name="Labutti K."/>
            <person name="Salamov A."/>
            <person name="Andreopoulos B."/>
            <person name="Baker S."/>
            <person name="Barry K."/>
            <person name="Bills G."/>
            <person name="Bluhm B."/>
            <person name="Cannon C."/>
            <person name="Castanera R."/>
            <person name="Culley D."/>
            <person name="Daum C."/>
            <person name="Ezra D."/>
            <person name="Gonzalez J."/>
            <person name="Henrissat B."/>
            <person name="Kuo A."/>
            <person name="Liang C."/>
            <person name="Lipzen A."/>
            <person name="Lutzoni F."/>
            <person name="Magnuson J."/>
            <person name="Mondo S."/>
            <person name="Nolan M."/>
            <person name="Ohm R."/>
            <person name="Pangilinan J."/>
            <person name="Park H.-J."/>
            <person name="Ramirez L."/>
            <person name="Alfaro M."/>
            <person name="Sun H."/>
            <person name="Tritt A."/>
            <person name="Yoshinaga Y."/>
            <person name="Zwiers L.-H."/>
            <person name="Turgeon B."/>
            <person name="Goodwin S."/>
            <person name="Spatafora J."/>
            <person name="Crous P."/>
            <person name="Grigoriev I."/>
        </authorList>
    </citation>
    <scope>NUCLEOTIDE SEQUENCE</scope>
    <source>
        <strain evidence="1">CBS 122368</strain>
    </source>
</reference>
<gene>
    <name evidence="1" type="ORF">BU26DRAFT_523575</name>
</gene>
<organism evidence="1 2">
    <name type="scientific">Trematosphaeria pertusa</name>
    <dbReference type="NCBI Taxonomy" id="390896"/>
    <lineage>
        <taxon>Eukaryota</taxon>
        <taxon>Fungi</taxon>
        <taxon>Dikarya</taxon>
        <taxon>Ascomycota</taxon>
        <taxon>Pezizomycotina</taxon>
        <taxon>Dothideomycetes</taxon>
        <taxon>Pleosporomycetidae</taxon>
        <taxon>Pleosporales</taxon>
        <taxon>Massarineae</taxon>
        <taxon>Trematosphaeriaceae</taxon>
        <taxon>Trematosphaeria</taxon>
    </lineage>
</organism>
<keyword evidence="2" id="KW-1185">Reference proteome</keyword>
<dbReference type="RefSeq" id="XP_033678238.1">
    <property type="nucleotide sequence ID" value="XM_033830075.1"/>
</dbReference>
<protein>
    <submittedName>
        <fullName evidence="1">Uncharacterized protein</fullName>
    </submittedName>
</protein>
<dbReference type="GeneID" id="54583405"/>
<dbReference type="EMBL" id="ML987205">
    <property type="protein sequence ID" value="KAF2243234.1"/>
    <property type="molecule type" value="Genomic_DNA"/>
</dbReference>